<keyword evidence="3" id="KW-0812">Transmembrane</keyword>
<dbReference type="InterPro" id="IPR013154">
    <property type="entry name" value="ADH-like_N"/>
</dbReference>
<accession>A0A9W7L217</accession>
<evidence type="ECO:0000313" key="5">
    <source>
        <dbReference type="EMBL" id="GMI20297.1"/>
    </source>
</evidence>
<dbReference type="InterPro" id="IPR013149">
    <property type="entry name" value="ADH-like_C"/>
</dbReference>
<dbReference type="Pfam" id="PF08240">
    <property type="entry name" value="ADH_N"/>
    <property type="match status" value="1"/>
</dbReference>
<feature type="domain" description="Enoyl reductase (ER)" evidence="4">
    <location>
        <begin position="79"/>
        <end position="442"/>
    </location>
</feature>
<dbReference type="SMART" id="SM00829">
    <property type="entry name" value="PKS_ER"/>
    <property type="match status" value="1"/>
</dbReference>
<organism evidence="5 6">
    <name type="scientific">Triparma columacea</name>
    <dbReference type="NCBI Taxonomy" id="722753"/>
    <lineage>
        <taxon>Eukaryota</taxon>
        <taxon>Sar</taxon>
        <taxon>Stramenopiles</taxon>
        <taxon>Ochrophyta</taxon>
        <taxon>Bolidophyceae</taxon>
        <taxon>Parmales</taxon>
        <taxon>Triparmaceae</taxon>
        <taxon>Triparma</taxon>
    </lineage>
</organism>
<keyword evidence="2" id="KW-0560">Oxidoreductase</keyword>
<feature type="transmembrane region" description="Helical" evidence="3">
    <location>
        <begin position="9"/>
        <end position="27"/>
    </location>
</feature>
<dbReference type="Proteomes" id="UP001165065">
    <property type="component" value="Unassembled WGS sequence"/>
</dbReference>
<sequence length="444" mass="47825">MRNGHLDRTVIVTVGTTAAVAISIALISTDDVLKNQLIAVSQTVTAWFKHDILGRPIPSPPSKPPQTGDKLALEIVSPGGVEQLRLIPVPPGATTTGYNVARRTKLLFSTSRKDIVKVNVSHFSVNFADICIRQGLYESAIRNVGYPIVPGFDISGVVSSVPPGCKDFKVGDEVYGATLFGGYSQVVGVPANQLRKIPKGVTPAGAASLPAVSLTAIHALVIAGFPPLGMSKMKLGTNRTVLVHSASGGVGGMLVQFAKKCGAERVVGVVGRKEKVEYCKGLGCDVVVCKEGKSKAEWWKEVEEGNEGRGFQAVFDANGVETIKSSYDHLDMTGRLVVYGFHTNMTHSTSLNPISWLKMLWGAMRMPSFDAMMMCLDSRGLLGFNLSFFENETDLIGQYFDVLNGWIEEGIKIPKINLFDMTEVGKAHELIQSGKSKGKIVIRT</sequence>
<dbReference type="GO" id="GO:0035925">
    <property type="term" value="F:mRNA 3'-UTR AU-rich region binding"/>
    <property type="evidence" value="ECO:0007669"/>
    <property type="project" value="TreeGrafter"/>
</dbReference>
<dbReference type="OrthoDB" id="3509362at2759"/>
<dbReference type="InterPro" id="IPR020843">
    <property type="entry name" value="ER"/>
</dbReference>
<keyword evidence="1" id="KW-0521">NADP</keyword>
<dbReference type="PANTHER" id="PTHR48106">
    <property type="entry name" value="QUINONE OXIDOREDUCTASE PIG3-RELATED"/>
    <property type="match status" value="1"/>
</dbReference>
<keyword evidence="3" id="KW-1133">Transmembrane helix</keyword>
<dbReference type="GO" id="GO:0005829">
    <property type="term" value="C:cytosol"/>
    <property type="evidence" value="ECO:0007669"/>
    <property type="project" value="TreeGrafter"/>
</dbReference>
<name>A0A9W7L217_9STRA</name>
<dbReference type="Gene3D" id="3.90.180.10">
    <property type="entry name" value="Medium-chain alcohol dehydrogenases, catalytic domain"/>
    <property type="match status" value="1"/>
</dbReference>
<gene>
    <name evidence="5" type="ORF">TrCOL_g12277</name>
</gene>
<comment type="caution">
    <text evidence="5">The sequence shown here is derived from an EMBL/GenBank/DDBJ whole genome shotgun (WGS) entry which is preliminary data.</text>
</comment>
<evidence type="ECO:0000259" key="4">
    <source>
        <dbReference type="SMART" id="SM00829"/>
    </source>
</evidence>
<dbReference type="Pfam" id="PF00107">
    <property type="entry name" value="ADH_zinc_N"/>
    <property type="match status" value="1"/>
</dbReference>
<dbReference type="InterPro" id="IPR011032">
    <property type="entry name" value="GroES-like_sf"/>
</dbReference>
<reference evidence="6" key="1">
    <citation type="journal article" date="2023" name="Commun. Biol.">
        <title>Genome analysis of Parmales, the sister group of diatoms, reveals the evolutionary specialization of diatoms from phago-mixotrophs to photoautotrophs.</title>
        <authorList>
            <person name="Ban H."/>
            <person name="Sato S."/>
            <person name="Yoshikawa S."/>
            <person name="Yamada K."/>
            <person name="Nakamura Y."/>
            <person name="Ichinomiya M."/>
            <person name="Sato N."/>
            <person name="Blanc-Mathieu R."/>
            <person name="Endo H."/>
            <person name="Kuwata A."/>
            <person name="Ogata H."/>
        </authorList>
    </citation>
    <scope>NUCLEOTIDE SEQUENCE [LARGE SCALE GENOMIC DNA]</scope>
</reference>
<dbReference type="AlphaFoldDB" id="A0A9W7L217"/>
<dbReference type="InterPro" id="IPR036291">
    <property type="entry name" value="NAD(P)-bd_dom_sf"/>
</dbReference>
<dbReference type="Gene3D" id="3.40.50.720">
    <property type="entry name" value="NAD(P)-binding Rossmann-like Domain"/>
    <property type="match status" value="1"/>
</dbReference>
<dbReference type="GO" id="GO:0003960">
    <property type="term" value="F:quinone reductase (NADPH) activity"/>
    <property type="evidence" value="ECO:0007669"/>
    <property type="project" value="TreeGrafter"/>
</dbReference>
<dbReference type="SUPFAM" id="SSF51735">
    <property type="entry name" value="NAD(P)-binding Rossmann-fold domains"/>
    <property type="match status" value="1"/>
</dbReference>
<dbReference type="SUPFAM" id="SSF50129">
    <property type="entry name" value="GroES-like"/>
    <property type="match status" value="1"/>
</dbReference>
<proteinExistence type="predicted"/>
<keyword evidence="3" id="KW-0472">Membrane</keyword>
<keyword evidence="6" id="KW-1185">Reference proteome</keyword>
<protein>
    <recommendedName>
        <fullName evidence="4">Enoyl reductase (ER) domain-containing protein</fullName>
    </recommendedName>
</protein>
<evidence type="ECO:0000256" key="1">
    <source>
        <dbReference type="ARBA" id="ARBA00022857"/>
    </source>
</evidence>
<evidence type="ECO:0000256" key="2">
    <source>
        <dbReference type="ARBA" id="ARBA00023002"/>
    </source>
</evidence>
<dbReference type="GO" id="GO:0070402">
    <property type="term" value="F:NADPH binding"/>
    <property type="evidence" value="ECO:0007669"/>
    <property type="project" value="TreeGrafter"/>
</dbReference>
<dbReference type="EMBL" id="BRYA01000507">
    <property type="protein sequence ID" value="GMI20297.1"/>
    <property type="molecule type" value="Genomic_DNA"/>
</dbReference>
<evidence type="ECO:0000256" key="3">
    <source>
        <dbReference type="SAM" id="Phobius"/>
    </source>
</evidence>
<dbReference type="PANTHER" id="PTHR48106:SF13">
    <property type="entry name" value="QUINONE OXIDOREDUCTASE-RELATED"/>
    <property type="match status" value="1"/>
</dbReference>
<evidence type="ECO:0000313" key="6">
    <source>
        <dbReference type="Proteomes" id="UP001165065"/>
    </source>
</evidence>